<dbReference type="GO" id="GO:0005524">
    <property type="term" value="F:ATP binding"/>
    <property type="evidence" value="ECO:0007669"/>
    <property type="project" value="UniProtKB-KW"/>
</dbReference>
<dbReference type="Pfam" id="PF00122">
    <property type="entry name" value="E1-E2_ATPase"/>
    <property type="match status" value="1"/>
</dbReference>
<comment type="caution">
    <text evidence="13">The sequence shown here is derived from an EMBL/GenBank/DDBJ whole genome shotgun (WGS) entry which is preliminary data.</text>
</comment>
<dbReference type="InterPro" id="IPR006544">
    <property type="entry name" value="P-type_TPase_V"/>
</dbReference>
<dbReference type="SUPFAM" id="SSF81665">
    <property type="entry name" value="Calcium ATPase, transmembrane domain M"/>
    <property type="match status" value="1"/>
</dbReference>
<keyword evidence="3" id="KW-0479">Metal-binding</keyword>
<evidence type="ECO:0000256" key="9">
    <source>
        <dbReference type="ARBA" id="ARBA00023136"/>
    </source>
</evidence>
<dbReference type="Gene3D" id="2.70.150.10">
    <property type="entry name" value="Calcium-transporting ATPase, cytoplasmic transduction domain A"/>
    <property type="match status" value="2"/>
</dbReference>
<dbReference type="GO" id="GO:0046872">
    <property type="term" value="F:metal ion binding"/>
    <property type="evidence" value="ECO:0007669"/>
    <property type="project" value="UniProtKB-KW"/>
</dbReference>
<keyword evidence="7" id="KW-1278">Translocase</keyword>
<keyword evidence="4" id="KW-0547">Nucleotide-binding</keyword>
<dbReference type="Proteomes" id="UP000324800">
    <property type="component" value="Unassembled WGS sequence"/>
</dbReference>
<feature type="transmembrane region" description="Helical" evidence="11">
    <location>
        <begin position="178"/>
        <end position="197"/>
    </location>
</feature>
<protein>
    <submittedName>
        <fullName evidence="13">Putative Manganese-transporting ATPase</fullName>
    </submittedName>
</protein>
<dbReference type="AlphaFoldDB" id="A0A5J4W650"/>
<dbReference type="SUPFAM" id="SSF81653">
    <property type="entry name" value="Calcium ATPase, transduction domain A"/>
    <property type="match status" value="1"/>
</dbReference>
<dbReference type="SUPFAM" id="SSF56784">
    <property type="entry name" value="HAD-like"/>
    <property type="match status" value="1"/>
</dbReference>
<evidence type="ECO:0000256" key="8">
    <source>
        <dbReference type="ARBA" id="ARBA00022989"/>
    </source>
</evidence>
<dbReference type="GO" id="GO:0019829">
    <property type="term" value="F:ATPase-coupled monoatomic cation transmembrane transporter activity"/>
    <property type="evidence" value="ECO:0007669"/>
    <property type="project" value="TreeGrafter"/>
</dbReference>
<organism evidence="13 14">
    <name type="scientific">Streblomastix strix</name>
    <dbReference type="NCBI Taxonomy" id="222440"/>
    <lineage>
        <taxon>Eukaryota</taxon>
        <taxon>Metamonada</taxon>
        <taxon>Preaxostyla</taxon>
        <taxon>Oxymonadida</taxon>
        <taxon>Streblomastigidae</taxon>
        <taxon>Streblomastix</taxon>
    </lineage>
</organism>
<dbReference type="Gene3D" id="1.20.1110.10">
    <property type="entry name" value="Calcium-transporting ATPase, transmembrane domain"/>
    <property type="match status" value="1"/>
</dbReference>
<evidence type="ECO:0000313" key="14">
    <source>
        <dbReference type="Proteomes" id="UP000324800"/>
    </source>
</evidence>
<dbReference type="InterPro" id="IPR023299">
    <property type="entry name" value="ATPase_P-typ_cyto_dom_N"/>
</dbReference>
<evidence type="ECO:0000256" key="3">
    <source>
        <dbReference type="ARBA" id="ARBA00022723"/>
    </source>
</evidence>
<dbReference type="GO" id="GO:0016020">
    <property type="term" value="C:membrane"/>
    <property type="evidence" value="ECO:0007669"/>
    <property type="project" value="UniProtKB-SubCell"/>
</dbReference>
<dbReference type="Gene3D" id="3.40.1110.10">
    <property type="entry name" value="Calcium-transporting ATPase, cytoplasmic domain N"/>
    <property type="match status" value="2"/>
</dbReference>
<dbReference type="PRINTS" id="PR00119">
    <property type="entry name" value="CATATPASE"/>
</dbReference>
<dbReference type="Gene3D" id="3.40.50.1000">
    <property type="entry name" value="HAD superfamily/HAD-like"/>
    <property type="match status" value="2"/>
</dbReference>
<dbReference type="OrthoDB" id="48943at2759"/>
<evidence type="ECO:0000259" key="12">
    <source>
        <dbReference type="Pfam" id="PF00122"/>
    </source>
</evidence>
<keyword evidence="9 11" id="KW-0472">Membrane</keyword>
<evidence type="ECO:0000313" key="13">
    <source>
        <dbReference type="EMBL" id="KAA6390250.1"/>
    </source>
</evidence>
<dbReference type="InterPro" id="IPR036412">
    <property type="entry name" value="HAD-like_sf"/>
</dbReference>
<evidence type="ECO:0000256" key="7">
    <source>
        <dbReference type="ARBA" id="ARBA00022967"/>
    </source>
</evidence>
<evidence type="ECO:0000256" key="11">
    <source>
        <dbReference type="SAM" id="Phobius"/>
    </source>
</evidence>
<dbReference type="InterPro" id="IPR059000">
    <property type="entry name" value="ATPase_P-type_domA"/>
</dbReference>
<dbReference type="PROSITE" id="PS00154">
    <property type="entry name" value="ATPASE_E1_E2"/>
    <property type="match status" value="1"/>
</dbReference>
<sequence length="527" mass="59447">MEFSNNTLPCDVALLAGRVVVNEALLTGESMPVVKEGLLTVPKDDWNKNFDPKCNTGKQHMLLAGTTLLQTVTVDRLDDNTAQHTHTHNVDVEENDDYDEIVQNKQINQNKQIQKDSNYYNQFNNPLINTINSSKYICPDGGCPAFVTRTGFSTTQGKLLRAIIFLSDATSTNTAESFFFMMFMIVIASITAWYVFTHVDNTQMTPFQLYIRVIQIITIIIPSDLHTSISFIINMANISLQKVGIFCTEPFRIPNAGKIDTICFDKTGTLTEDKLIVEGIVTDLNYSSKKKNEQQQDNNNTNNNINNNFGLKPVNECPDETIFVLTGCHSLSLLGDDPKILRNGKVRQLLDDKELLENMSNNIKFNTNSAKQQSQTNQKTVGDPLEIVAFEATGWSICNAYTRSYQQLAKHGSRVIALSYKRIQAQSLSNLVSIPRKEVEKDLIFAGFLVLSCPLRSEAKRTVKNLMRSDHQCVIVTGDNAFTSISVAKEVGIVKNEKNLIIFNPDNKKWERNYDEEKDEDVDQRWL</sequence>
<evidence type="ECO:0000256" key="6">
    <source>
        <dbReference type="ARBA" id="ARBA00022842"/>
    </source>
</evidence>
<evidence type="ECO:0000256" key="1">
    <source>
        <dbReference type="ARBA" id="ARBA00004141"/>
    </source>
</evidence>
<dbReference type="InterPro" id="IPR008250">
    <property type="entry name" value="ATPase_P-typ_transduc_dom_A_sf"/>
</dbReference>
<accession>A0A5J4W650</accession>
<evidence type="ECO:0000256" key="4">
    <source>
        <dbReference type="ARBA" id="ARBA00022741"/>
    </source>
</evidence>
<dbReference type="EMBL" id="SNRW01003286">
    <property type="protein sequence ID" value="KAA6390250.1"/>
    <property type="molecule type" value="Genomic_DNA"/>
</dbReference>
<feature type="compositionally biased region" description="Low complexity" evidence="10">
    <location>
        <begin position="295"/>
        <end position="307"/>
    </location>
</feature>
<keyword evidence="5" id="KW-0067">ATP-binding</keyword>
<evidence type="ECO:0000256" key="2">
    <source>
        <dbReference type="ARBA" id="ARBA00022692"/>
    </source>
</evidence>
<dbReference type="GO" id="GO:0140358">
    <property type="term" value="F:P-type transmembrane transporter activity"/>
    <property type="evidence" value="ECO:0007669"/>
    <property type="project" value="InterPro"/>
</dbReference>
<gene>
    <name evidence="13" type="ORF">EZS28_014225</name>
</gene>
<evidence type="ECO:0000256" key="10">
    <source>
        <dbReference type="SAM" id="MobiDB-lite"/>
    </source>
</evidence>
<name>A0A5J4W650_9EUKA</name>
<proteinExistence type="predicted"/>
<keyword evidence="2 11" id="KW-0812">Transmembrane</keyword>
<keyword evidence="8 11" id="KW-1133">Transmembrane helix</keyword>
<feature type="transmembrane region" description="Helical" evidence="11">
    <location>
        <begin position="209"/>
        <end position="233"/>
    </location>
</feature>
<feature type="domain" description="P-type ATPase A" evidence="12">
    <location>
        <begin position="5"/>
        <end position="71"/>
    </location>
</feature>
<keyword evidence="6" id="KW-0460">Magnesium</keyword>
<reference evidence="13 14" key="1">
    <citation type="submission" date="2019-03" db="EMBL/GenBank/DDBJ databases">
        <title>Single cell metagenomics reveals metabolic interactions within the superorganism composed of flagellate Streblomastix strix and complex community of Bacteroidetes bacteria on its surface.</title>
        <authorList>
            <person name="Treitli S.C."/>
            <person name="Kolisko M."/>
            <person name="Husnik F."/>
            <person name="Keeling P."/>
            <person name="Hampl V."/>
        </authorList>
    </citation>
    <scope>NUCLEOTIDE SEQUENCE [LARGE SCALE GENOMIC DNA]</scope>
    <source>
        <strain evidence="13">ST1C</strain>
    </source>
</reference>
<evidence type="ECO:0000256" key="5">
    <source>
        <dbReference type="ARBA" id="ARBA00022840"/>
    </source>
</evidence>
<feature type="region of interest" description="Disordered" evidence="10">
    <location>
        <begin position="288"/>
        <end position="307"/>
    </location>
</feature>
<dbReference type="PANTHER" id="PTHR45630">
    <property type="entry name" value="CATION-TRANSPORTING ATPASE-RELATED"/>
    <property type="match status" value="1"/>
</dbReference>
<dbReference type="Pfam" id="PF00702">
    <property type="entry name" value="Hydrolase"/>
    <property type="match status" value="1"/>
</dbReference>
<comment type="subcellular location">
    <subcellularLocation>
        <location evidence="1">Membrane</location>
        <topology evidence="1">Multi-pass membrane protein</topology>
    </subcellularLocation>
</comment>
<dbReference type="InterPro" id="IPR018303">
    <property type="entry name" value="ATPase_P-typ_P_site"/>
</dbReference>
<dbReference type="InterPro" id="IPR023298">
    <property type="entry name" value="ATPase_P-typ_TM_dom_sf"/>
</dbReference>
<dbReference type="InterPro" id="IPR023214">
    <property type="entry name" value="HAD_sf"/>
</dbReference>